<dbReference type="AlphaFoldDB" id="A0A8K0NF92"/>
<evidence type="ECO:0000313" key="3">
    <source>
        <dbReference type="Proteomes" id="UP000811619"/>
    </source>
</evidence>
<feature type="region of interest" description="Disordered" evidence="1">
    <location>
        <begin position="71"/>
        <end position="118"/>
    </location>
</feature>
<keyword evidence="3" id="KW-1185">Reference proteome</keyword>
<evidence type="ECO:0000313" key="2">
    <source>
        <dbReference type="EMBL" id="KAG5913301.1"/>
    </source>
</evidence>
<feature type="compositionally biased region" description="Basic and acidic residues" evidence="1">
    <location>
        <begin position="90"/>
        <end position="101"/>
    </location>
</feature>
<dbReference type="Proteomes" id="UP000811619">
    <property type="component" value="Unassembled WGS sequence"/>
</dbReference>
<evidence type="ECO:0000256" key="1">
    <source>
        <dbReference type="SAM" id="MobiDB-lite"/>
    </source>
</evidence>
<dbReference type="Pfam" id="PF05742">
    <property type="entry name" value="TANGO2"/>
    <property type="match status" value="1"/>
</dbReference>
<dbReference type="EMBL" id="SRPY01001374">
    <property type="protein sequence ID" value="KAG5913301.1"/>
    <property type="molecule type" value="Genomic_DNA"/>
</dbReference>
<reference evidence="2" key="1">
    <citation type="journal article" date="2020" name="bioRxiv">
        <title>Whole genome comparisons of ergot fungi reveals the divergence and evolution of species within the genus Claviceps are the result of varying mechanisms driving genome evolution and host range expansion.</title>
        <authorList>
            <person name="Wyka S.A."/>
            <person name="Mondo S.J."/>
            <person name="Liu M."/>
            <person name="Dettman J."/>
            <person name="Nalam V."/>
            <person name="Broders K.D."/>
        </authorList>
    </citation>
    <scope>NUCLEOTIDE SEQUENCE</scope>
    <source>
        <strain evidence="2">CCC 489</strain>
    </source>
</reference>
<proteinExistence type="predicted"/>
<comment type="caution">
    <text evidence="2">The sequence shown here is derived from an EMBL/GenBank/DDBJ whole genome shotgun (WGS) entry which is preliminary data.</text>
</comment>
<name>A0A8K0NF92_9HYPO</name>
<feature type="compositionally biased region" description="Basic and acidic residues" evidence="1">
    <location>
        <begin position="71"/>
        <end position="81"/>
    </location>
</feature>
<sequence length="171" mass="18915">MGTGLLRDAVGAAVEDGCGEEELVRRLFRLLDTDTLPDTDPGTPFARVTDLMRHTIFVRELGDEAHRAAMREARARGRADGAGEEGGEEGSWKAVEERPLEQQDEADAGASSSNGFETGVYGTQRQTVMLVDWQGRVKFVERALWDANGNRIPRGQGDVVYEFEIEAWDDE</sequence>
<protein>
    <submittedName>
        <fullName evidence="2">Uncharacterized protein</fullName>
    </submittedName>
</protein>
<organism evidence="2 3">
    <name type="scientific">Claviceps africana</name>
    <dbReference type="NCBI Taxonomy" id="83212"/>
    <lineage>
        <taxon>Eukaryota</taxon>
        <taxon>Fungi</taxon>
        <taxon>Dikarya</taxon>
        <taxon>Ascomycota</taxon>
        <taxon>Pezizomycotina</taxon>
        <taxon>Sordariomycetes</taxon>
        <taxon>Hypocreomycetidae</taxon>
        <taxon>Hypocreales</taxon>
        <taxon>Clavicipitaceae</taxon>
        <taxon>Claviceps</taxon>
    </lineage>
</organism>
<gene>
    <name evidence="2" type="ORF">E4U42_001296</name>
</gene>
<dbReference type="InterPro" id="IPR008551">
    <property type="entry name" value="TANGO2"/>
</dbReference>
<accession>A0A8K0NF92</accession>
<dbReference type="OrthoDB" id="191601at2759"/>